<proteinExistence type="predicted"/>
<dbReference type="GO" id="GO:0005794">
    <property type="term" value="C:Golgi apparatus"/>
    <property type="evidence" value="ECO:0007669"/>
    <property type="project" value="TreeGrafter"/>
</dbReference>
<dbReference type="GO" id="GO:0031902">
    <property type="term" value="C:late endosome membrane"/>
    <property type="evidence" value="ECO:0007669"/>
    <property type="project" value="TreeGrafter"/>
</dbReference>
<dbReference type="GO" id="GO:0006888">
    <property type="term" value="P:endoplasmic reticulum to Golgi vesicle-mediated transport"/>
    <property type="evidence" value="ECO:0007669"/>
    <property type="project" value="TreeGrafter"/>
</dbReference>
<dbReference type="EMBL" id="MN740814">
    <property type="protein sequence ID" value="QHU13180.1"/>
    <property type="molecule type" value="Genomic_DNA"/>
</dbReference>
<evidence type="ECO:0000313" key="1">
    <source>
        <dbReference type="EMBL" id="QHU13180.1"/>
    </source>
</evidence>
<name>A0A6C0K8P8_9ZZZZ</name>
<reference evidence="1" key="1">
    <citation type="journal article" date="2020" name="Nature">
        <title>Giant virus diversity and host interactions through global metagenomics.</title>
        <authorList>
            <person name="Schulz F."/>
            <person name="Roux S."/>
            <person name="Paez-Espino D."/>
            <person name="Jungbluth S."/>
            <person name="Walsh D.A."/>
            <person name="Denef V.J."/>
            <person name="McMahon K.D."/>
            <person name="Konstantinidis K.T."/>
            <person name="Eloe-Fadrosh E.A."/>
            <person name="Kyrpides N.C."/>
            <person name="Woyke T."/>
        </authorList>
    </citation>
    <scope>NUCLEOTIDE SEQUENCE</scope>
    <source>
        <strain evidence="1">GVMAG-S-1101178-127</strain>
    </source>
</reference>
<protein>
    <recommendedName>
        <fullName evidence="2">Methyltransferase</fullName>
    </recommendedName>
</protein>
<dbReference type="InterPro" id="IPR053202">
    <property type="entry name" value="EGF_Rcpt_Signaling_Reg"/>
</dbReference>
<sequence length="198" mass="23143">MTFQSRSQAQQDLFVWNILQNKTDGLFLDIGSHDPVYINNTYELEQKKGWRGYLFDIDRKWAAPTAARRASPFVCADLTTFDWTSFIHSKGISGKRFDYMSFDIDRASLLAVRRFPFNEISFSVATVEHDSYRFGEAVATEMREIFGRNGYDILCKDVKLNGIPYEDWYVHTSLLEQTPEIERFRCEGLEYSEILKKL</sequence>
<dbReference type="PANTHER" id="PTHR34009">
    <property type="entry name" value="PROTEIN STAR"/>
    <property type="match status" value="1"/>
</dbReference>
<evidence type="ECO:0008006" key="2">
    <source>
        <dbReference type="Google" id="ProtNLM"/>
    </source>
</evidence>
<accession>A0A6C0K8P8</accession>
<dbReference type="GO" id="GO:0005886">
    <property type="term" value="C:plasma membrane"/>
    <property type="evidence" value="ECO:0007669"/>
    <property type="project" value="TreeGrafter"/>
</dbReference>
<dbReference type="AlphaFoldDB" id="A0A6C0K8P8"/>
<dbReference type="GO" id="GO:0005789">
    <property type="term" value="C:endoplasmic reticulum membrane"/>
    <property type="evidence" value="ECO:0007669"/>
    <property type="project" value="TreeGrafter"/>
</dbReference>
<dbReference type="GO" id="GO:0016197">
    <property type="term" value="P:endosomal transport"/>
    <property type="evidence" value="ECO:0007669"/>
    <property type="project" value="TreeGrafter"/>
</dbReference>
<organism evidence="1">
    <name type="scientific">viral metagenome</name>
    <dbReference type="NCBI Taxonomy" id="1070528"/>
    <lineage>
        <taxon>unclassified sequences</taxon>
        <taxon>metagenomes</taxon>
        <taxon>organismal metagenomes</taxon>
    </lineage>
</organism>
<dbReference type="PANTHER" id="PTHR34009:SF2">
    <property type="entry name" value="PROTEIN STAR"/>
    <property type="match status" value="1"/>
</dbReference>